<dbReference type="InterPro" id="IPR021331">
    <property type="entry name" value="Hva1_TUDOR"/>
</dbReference>
<evidence type="ECO:0000313" key="4">
    <source>
        <dbReference type="Proteomes" id="UP000292082"/>
    </source>
</evidence>
<feature type="compositionally biased region" description="Basic and acidic residues" evidence="1">
    <location>
        <begin position="1"/>
        <end position="10"/>
    </location>
</feature>
<evidence type="ECO:0000259" key="2">
    <source>
        <dbReference type="Pfam" id="PF11160"/>
    </source>
</evidence>
<feature type="compositionally biased region" description="Basic and acidic residues" evidence="1">
    <location>
        <begin position="77"/>
        <end position="86"/>
    </location>
</feature>
<evidence type="ECO:0000256" key="1">
    <source>
        <dbReference type="SAM" id="MobiDB-lite"/>
    </source>
</evidence>
<organism evidence="3 4">
    <name type="scientific">Dichomitus squalens</name>
    <dbReference type="NCBI Taxonomy" id="114155"/>
    <lineage>
        <taxon>Eukaryota</taxon>
        <taxon>Fungi</taxon>
        <taxon>Dikarya</taxon>
        <taxon>Basidiomycota</taxon>
        <taxon>Agaricomycotina</taxon>
        <taxon>Agaricomycetes</taxon>
        <taxon>Polyporales</taxon>
        <taxon>Polyporaceae</taxon>
        <taxon>Dichomitus</taxon>
    </lineage>
</organism>
<keyword evidence="4" id="KW-1185">Reference proteome</keyword>
<dbReference type="AlphaFoldDB" id="A0A4Q9PE02"/>
<name>A0A4Q9PE02_9APHY</name>
<feature type="compositionally biased region" description="Polar residues" evidence="1">
    <location>
        <begin position="62"/>
        <end position="74"/>
    </location>
</feature>
<protein>
    <recommendedName>
        <fullName evidence="2">Hypervirulence associated protein TUDOR domain-containing protein</fullName>
    </recommendedName>
</protein>
<sequence>MPGVRDKEGQPIEVGDTLETNFRGGKRTGKVEAVIENQHDVKERDDMLNVDVKNPPKVVYTNQHGHQVSHNPGTLSHVKEEEKATT</sequence>
<dbReference type="Proteomes" id="UP000292082">
    <property type="component" value="Unassembled WGS sequence"/>
</dbReference>
<dbReference type="Gene3D" id="2.30.30.1060">
    <property type="match status" value="1"/>
</dbReference>
<evidence type="ECO:0000313" key="3">
    <source>
        <dbReference type="EMBL" id="TBU53114.1"/>
    </source>
</evidence>
<accession>A0A4Q9PE02</accession>
<dbReference type="Pfam" id="PF11160">
    <property type="entry name" value="Hva1_TUDOR"/>
    <property type="match status" value="1"/>
</dbReference>
<reference evidence="3 4" key="1">
    <citation type="submission" date="2019-01" db="EMBL/GenBank/DDBJ databases">
        <title>Draft genome sequences of three monokaryotic isolates of the white-rot basidiomycete fungus Dichomitus squalens.</title>
        <authorList>
            <consortium name="DOE Joint Genome Institute"/>
            <person name="Lopez S.C."/>
            <person name="Andreopoulos B."/>
            <person name="Pangilinan J."/>
            <person name="Lipzen A."/>
            <person name="Riley R."/>
            <person name="Ahrendt S."/>
            <person name="Ng V."/>
            <person name="Barry K."/>
            <person name="Daum C."/>
            <person name="Grigoriev I.V."/>
            <person name="Hilden K.S."/>
            <person name="Makela M.R."/>
            <person name="de Vries R.P."/>
        </authorList>
    </citation>
    <scope>NUCLEOTIDE SEQUENCE [LARGE SCALE GENOMIC DNA]</scope>
    <source>
        <strain evidence="3 4">CBS 464.89</strain>
    </source>
</reference>
<proteinExistence type="predicted"/>
<dbReference type="EMBL" id="ML145224">
    <property type="protein sequence ID" value="TBU53114.1"/>
    <property type="molecule type" value="Genomic_DNA"/>
</dbReference>
<feature type="region of interest" description="Disordered" evidence="1">
    <location>
        <begin position="1"/>
        <end position="25"/>
    </location>
</feature>
<gene>
    <name evidence="3" type="ORF">BD310DRAFT_860789</name>
</gene>
<feature type="domain" description="Hypervirulence associated protein TUDOR" evidence="2">
    <location>
        <begin position="15"/>
        <end position="75"/>
    </location>
</feature>
<feature type="region of interest" description="Disordered" evidence="1">
    <location>
        <begin position="62"/>
        <end position="86"/>
    </location>
</feature>